<reference evidence="1 2" key="1">
    <citation type="journal article" date="2018" name="Mol. Ecol.">
        <title>The obligate alkalophilic soda-lake fungus Sodiomyces alkalinus has shifted to a protein diet.</title>
        <authorList>
            <person name="Grum-Grzhimaylo A.A."/>
            <person name="Falkoski D.L."/>
            <person name="van den Heuvel J."/>
            <person name="Valero-Jimenez C.A."/>
            <person name="Min B."/>
            <person name="Choi I.G."/>
            <person name="Lipzen A."/>
            <person name="Daum C.G."/>
            <person name="Aanen D.K."/>
            <person name="Tsang A."/>
            <person name="Henrissat B."/>
            <person name="Bilanenko E.N."/>
            <person name="de Vries R.P."/>
            <person name="van Kan J.A.L."/>
            <person name="Grigoriev I.V."/>
            <person name="Debets A.J.M."/>
        </authorList>
    </citation>
    <scope>NUCLEOTIDE SEQUENCE [LARGE SCALE GENOMIC DNA]</scope>
    <source>
        <strain evidence="1 2">F11</strain>
    </source>
</reference>
<dbReference type="InterPro" id="IPR032675">
    <property type="entry name" value="LRR_dom_sf"/>
</dbReference>
<evidence type="ECO:0000313" key="2">
    <source>
        <dbReference type="Proteomes" id="UP000272025"/>
    </source>
</evidence>
<protein>
    <submittedName>
        <fullName evidence="1">Uncharacterized protein</fullName>
    </submittedName>
</protein>
<accession>A0A3N2Q358</accession>
<dbReference type="Proteomes" id="UP000272025">
    <property type="component" value="Unassembled WGS sequence"/>
</dbReference>
<gene>
    <name evidence="1" type="ORF">SODALDRAFT_376879</name>
</gene>
<organism evidence="1 2">
    <name type="scientific">Sodiomyces alkalinus (strain CBS 110278 / VKM F-3762 / F11)</name>
    <name type="common">Alkaliphilic filamentous fungus</name>
    <dbReference type="NCBI Taxonomy" id="1314773"/>
    <lineage>
        <taxon>Eukaryota</taxon>
        <taxon>Fungi</taxon>
        <taxon>Dikarya</taxon>
        <taxon>Ascomycota</taxon>
        <taxon>Pezizomycotina</taxon>
        <taxon>Sordariomycetes</taxon>
        <taxon>Hypocreomycetidae</taxon>
        <taxon>Glomerellales</taxon>
        <taxon>Plectosphaerellaceae</taxon>
        <taxon>Sodiomyces</taxon>
    </lineage>
</organism>
<proteinExistence type="predicted"/>
<dbReference type="RefSeq" id="XP_028468986.1">
    <property type="nucleotide sequence ID" value="XM_028614856.1"/>
</dbReference>
<dbReference type="OrthoDB" id="5133263at2759"/>
<dbReference type="AlphaFoldDB" id="A0A3N2Q358"/>
<keyword evidence="2" id="KW-1185">Reference proteome</keyword>
<dbReference type="EMBL" id="ML119052">
    <property type="protein sequence ID" value="ROT41180.1"/>
    <property type="molecule type" value="Genomic_DNA"/>
</dbReference>
<dbReference type="Gene3D" id="3.80.10.10">
    <property type="entry name" value="Ribonuclease Inhibitor"/>
    <property type="match status" value="1"/>
</dbReference>
<sequence length="642" mass="71513">MAEPDEKLTGLLRLPPEILLQILERRLHSFSLPGSLEGATDKAWKDPNRMRRHKHKTQLLWSLCLSSRKLSSIATPFLYRSIILRRGSPLRRARDPNPRPFLSADSLVLLLRTLLESPRLRVAVRELDCYLFLKEFPPHCSLEFHAEGEPKRQVDDWLAVADSWARLSDSISMPGSEHDRRILGHVGMPWPGLPTRFPHLSFPNLAERLFAAVLFLCANLRSVTLRCLPYWPDFPPAEIRYDTLSKLLESSLEDPILRNTTLQNLDVVRFASQEGIKAAGLDRTGSGSTDCFFTRVDTCPGLVQIPSVMEIGSHITNGGWKEVGDINPNIQRVTISSLHPNRDVGLASNAWSLSELVVIQLPWWDPEEPDHVDYESASPSIADALLRKQADTLTVLDLREIVDLEMVASTVTSLMPPSQLFPAFSRLETLRISSVALESEKGLARQLNKVLPPLLKTLHISAYNADVLTGDAPPGGFNNVSIHKVSESLAGEIQSGLRAGEQYIPHLTAALHMFAPVCGETHPKLRSIIIEGEVRLFDDLVFRWVPASQYILGGTSIVDMFSMLANPALQGLSALLRIAINNLDCLTAPNELAQTKHLTKLGNWSLRNLPHQAMGIGLTIPIRGNRIHQQLTKTSVLAWTRS</sequence>
<dbReference type="GeneID" id="39583333"/>
<name>A0A3N2Q358_SODAK</name>
<evidence type="ECO:0000313" key="1">
    <source>
        <dbReference type="EMBL" id="ROT41180.1"/>
    </source>
</evidence>